<name>A0A939DJN9_9ALTE</name>
<keyword evidence="3" id="KW-1185">Reference proteome</keyword>
<proteinExistence type="predicted"/>
<organism evidence="2 3">
    <name type="scientific">Bowmanella dokdonensis</name>
    <dbReference type="NCBI Taxonomy" id="751969"/>
    <lineage>
        <taxon>Bacteria</taxon>
        <taxon>Pseudomonadati</taxon>
        <taxon>Pseudomonadota</taxon>
        <taxon>Gammaproteobacteria</taxon>
        <taxon>Alteromonadales</taxon>
        <taxon>Alteromonadaceae</taxon>
        <taxon>Bowmanella</taxon>
    </lineage>
</organism>
<dbReference type="Proteomes" id="UP000664654">
    <property type="component" value="Unassembled WGS sequence"/>
</dbReference>
<reference evidence="2" key="1">
    <citation type="submission" date="2021-03" db="EMBL/GenBank/DDBJ databases">
        <title>novel species isolated from a fishpond in China.</title>
        <authorList>
            <person name="Lu H."/>
            <person name="Cai Z."/>
        </authorList>
    </citation>
    <scope>NUCLEOTIDE SEQUENCE</scope>
    <source>
        <strain evidence="2">JCM 30855</strain>
    </source>
</reference>
<dbReference type="InterPro" id="IPR010496">
    <property type="entry name" value="AL/BT2_dom"/>
</dbReference>
<evidence type="ECO:0000259" key="1">
    <source>
        <dbReference type="Pfam" id="PF06439"/>
    </source>
</evidence>
<sequence length="231" mass="25748">MFTRLSLPVLLLTVSLSVGVYGADSRLSAEERTAGWTPLFDGKNLSRWRNYQSQTLNPNWIVEDGAMLLSGKGGGDLITRESFGDFELQLEWKISEGGNSGIFFLADETGTAIYAHAPEVQILDNERHSDNQIDSHLSGSLYDMIASPQSSHKPAGEWNHTTIRLQNNHLQIWQNGVVTASIVIGSSTWKVLVANSKFADWKGFAKNKRGHIGLQDHGDPVWFRNIKIREL</sequence>
<dbReference type="RefSeq" id="WP_206571841.1">
    <property type="nucleotide sequence ID" value="NZ_JAFKCV010000001.1"/>
</dbReference>
<dbReference type="GO" id="GO:0016787">
    <property type="term" value="F:hydrolase activity"/>
    <property type="evidence" value="ECO:0007669"/>
    <property type="project" value="InterPro"/>
</dbReference>
<gene>
    <name evidence="2" type="ORF">J0A66_00640</name>
</gene>
<comment type="caution">
    <text evidence="2">The sequence shown here is derived from an EMBL/GenBank/DDBJ whole genome shotgun (WGS) entry which is preliminary data.</text>
</comment>
<dbReference type="EMBL" id="JAFKCV010000001">
    <property type="protein sequence ID" value="MBN7823718.1"/>
    <property type="molecule type" value="Genomic_DNA"/>
</dbReference>
<dbReference type="Gene3D" id="2.60.120.560">
    <property type="entry name" value="Exo-inulinase, domain 1"/>
    <property type="match status" value="1"/>
</dbReference>
<evidence type="ECO:0000313" key="2">
    <source>
        <dbReference type="EMBL" id="MBN7823718.1"/>
    </source>
</evidence>
<accession>A0A939DJN9</accession>
<evidence type="ECO:0000313" key="3">
    <source>
        <dbReference type="Proteomes" id="UP000664654"/>
    </source>
</evidence>
<dbReference type="AlphaFoldDB" id="A0A939DJN9"/>
<protein>
    <submittedName>
        <fullName evidence="2">DUF1080 domain-containing protein</fullName>
    </submittedName>
</protein>
<dbReference type="Pfam" id="PF06439">
    <property type="entry name" value="3keto-disac_hyd"/>
    <property type="match status" value="1"/>
</dbReference>
<feature type="domain" description="3-keto-alpha-glucoside-1,2-lyase/3-keto-2-hydroxy-glucal hydratase" evidence="1">
    <location>
        <begin position="35"/>
        <end position="229"/>
    </location>
</feature>